<reference evidence="1 2" key="1">
    <citation type="submission" date="2019-04" db="EMBL/GenBank/DDBJ databases">
        <title>Draft genome sequence of Pseudomonas sp. M7D1 isolated from rhizosphere of plant the flowery desert.</title>
        <authorList>
            <person name="Poblete-Morales M."/>
            <person name="Plaza N."/>
            <person name="Corsini G."/>
            <person name="Silva E."/>
        </authorList>
    </citation>
    <scope>NUCLEOTIDE SEQUENCE [LARGE SCALE GENOMIC DNA]</scope>
    <source>
        <strain evidence="1 2">M7D1</strain>
    </source>
</reference>
<dbReference type="EMBL" id="SSBS01000001">
    <property type="protein sequence ID" value="THF36380.1"/>
    <property type="molecule type" value="Genomic_DNA"/>
</dbReference>
<gene>
    <name evidence="1" type="ORF">E5170_02735</name>
</gene>
<dbReference type="Proteomes" id="UP000310574">
    <property type="component" value="Unassembled WGS sequence"/>
</dbReference>
<protein>
    <submittedName>
        <fullName evidence="1">Uncharacterized protein</fullName>
    </submittedName>
</protein>
<dbReference type="RefSeq" id="WP_136492088.1">
    <property type="nucleotide sequence ID" value="NZ_SSBS01000001.1"/>
</dbReference>
<accession>A0AAQ2I354</accession>
<proteinExistence type="predicted"/>
<evidence type="ECO:0000313" key="1">
    <source>
        <dbReference type="EMBL" id="THF36380.1"/>
    </source>
</evidence>
<comment type="caution">
    <text evidence="1">The sequence shown here is derived from an EMBL/GenBank/DDBJ whole genome shotgun (WGS) entry which is preliminary data.</text>
</comment>
<evidence type="ECO:0000313" key="2">
    <source>
        <dbReference type="Proteomes" id="UP000310574"/>
    </source>
</evidence>
<organism evidence="1 2">
    <name type="scientific">Pseudomonas atacamensis</name>
    <dbReference type="NCBI Taxonomy" id="2565368"/>
    <lineage>
        <taxon>Bacteria</taxon>
        <taxon>Pseudomonadati</taxon>
        <taxon>Pseudomonadota</taxon>
        <taxon>Gammaproteobacteria</taxon>
        <taxon>Pseudomonadales</taxon>
        <taxon>Pseudomonadaceae</taxon>
        <taxon>Pseudomonas</taxon>
    </lineage>
</organism>
<sequence>MSKATPATHKAVRRPRCKYCQKQFRTTSIKKIYCTPQCQKEATKKKRRVCRTNRATHSAFFYHLAYECERAGTLQILTGHTVESLVALYDVYKLKLKANRYGETKEFEISHIHPVQGDSDAIGLYHASNLVVVPTKLNREHGTQHTGHGLSINRNALVSKHSVEKGAPRKQTVQRIIAFLGADVVADAVKIAKIQPTQRHKVLSWLHDNLDPTVPEQRTHLDVLDAMSGKALAALKAKLEGKEGSGFQIKTTILTPFQVLSQELERHAQHRPELTEVLDIICKRVSPFTALHMSRTTLSADETQAVFDVLHGKPVEAIRDVLTEFVERHTSIVDNGERIPAYQPIVFKAQHPARVVATLPAPVSVADDARSFADYLDREELDAVPMLLPLSEVYQMAPLADQGQPLPWD</sequence>
<dbReference type="AlphaFoldDB" id="A0AAQ2I354"/>
<name>A0AAQ2I354_9PSED</name>